<dbReference type="AlphaFoldDB" id="A0AAE0F0B7"/>
<evidence type="ECO:0000313" key="2">
    <source>
        <dbReference type="Proteomes" id="UP001190700"/>
    </source>
</evidence>
<accession>A0AAE0F0B7</accession>
<name>A0AAE0F0B7_9CHLO</name>
<dbReference type="Proteomes" id="UP001190700">
    <property type="component" value="Unassembled WGS sequence"/>
</dbReference>
<gene>
    <name evidence="1" type="ORF">CYMTET_44804</name>
</gene>
<comment type="caution">
    <text evidence="1">The sequence shown here is derived from an EMBL/GenBank/DDBJ whole genome shotgun (WGS) entry which is preliminary data.</text>
</comment>
<keyword evidence="2" id="KW-1185">Reference proteome</keyword>
<dbReference type="EMBL" id="LGRX02030465">
    <property type="protein sequence ID" value="KAK3245635.1"/>
    <property type="molecule type" value="Genomic_DNA"/>
</dbReference>
<sequence>MQGCHFVEDFVNVCKHIATFKKMGEFGLHPEVFCDNTSKRSRSAYLTESKTFSLTNAEFNDIVARPCYYCGKKSDPPRHYNGLDRVDTTIRVYTPQTVVSCCGTCNVAKWRWTEQEFLQHCRRVAEFQQSSSAKCDSL</sequence>
<protein>
    <submittedName>
        <fullName evidence="1">Uncharacterized protein</fullName>
    </submittedName>
</protein>
<dbReference type="Gene3D" id="3.30.40.220">
    <property type="match status" value="1"/>
</dbReference>
<organism evidence="1 2">
    <name type="scientific">Cymbomonas tetramitiformis</name>
    <dbReference type="NCBI Taxonomy" id="36881"/>
    <lineage>
        <taxon>Eukaryota</taxon>
        <taxon>Viridiplantae</taxon>
        <taxon>Chlorophyta</taxon>
        <taxon>Pyramimonadophyceae</taxon>
        <taxon>Pyramimonadales</taxon>
        <taxon>Pyramimonadaceae</taxon>
        <taxon>Cymbomonas</taxon>
    </lineage>
</organism>
<evidence type="ECO:0000313" key="1">
    <source>
        <dbReference type="EMBL" id="KAK3245635.1"/>
    </source>
</evidence>
<reference evidence="1 2" key="1">
    <citation type="journal article" date="2015" name="Genome Biol. Evol.">
        <title>Comparative Genomics of a Bacterivorous Green Alga Reveals Evolutionary Causalities and Consequences of Phago-Mixotrophic Mode of Nutrition.</title>
        <authorList>
            <person name="Burns J.A."/>
            <person name="Paasch A."/>
            <person name="Narechania A."/>
            <person name="Kim E."/>
        </authorList>
    </citation>
    <scope>NUCLEOTIDE SEQUENCE [LARGE SCALE GENOMIC DNA]</scope>
    <source>
        <strain evidence="1 2">PLY_AMNH</strain>
    </source>
</reference>
<proteinExistence type="predicted"/>